<dbReference type="Proteomes" id="UP000502260">
    <property type="component" value="Chromosome"/>
</dbReference>
<proteinExistence type="predicted"/>
<sequence length="341" mass="38706">MSIEKAHVSFYKITQCAYFARGDETSLFGSVQEVLEDLQAWSAGKKLIETKVSEVIESDSSGNTFLLDIETKQGTWLITTWNETASTDGQVASVQGESNVGEAEIHMNGIAEGSIPGYATYFWVIPTRNIFASIRFQHPYTAQKPFRAYVNKFMECHGRHVVVGDPEPESDYPILGYINATGDDPRHAYARFRTELLRNPGQKQFMLDNLHRITKIVRKETLNLSESEHLSLWQKLLRQANLSAPQALPIEPHISYDIPFHPTVEDINNLFLSWEENTESAWDDFGVRISGDQNIHWVSHTFARKEFELNIERDNPEVVNSESLIDAVLNNKNHILAVVPS</sequence>
<gene>
    <name evidence="1" type="ORF">SKTS_01860</name>
</gene>
<accession>A0A6F8V7K8</accession>
<dbReference type="EMBL" id="AP022853">
    <property type="protein sequence ID" value="BCB25300.1"/>
    <property type="molecule type" value="Genomic_DNA"/>
</dbReference>
<dbReference type="AlphaFoldDB" id="A0A6F8V7K8"/>
<keyword evidence="2" id="KW-1185">Reference proteome</keyword>
<name>A0A6F8V7K8_9PROT</name>
<dbReference type="KEGG" id="slac:SKTS_01860"/>
<protein>
    <submittedName>
        <fullName evidence="1">Uncharacterized protein</fullName>
    </submittedName>
</protein>
<evidence type="ECO:0000313" key="1">
    <source>
        <dbReference type="EMBL" id="BCB25300.1"/>
    </source>
</evidence>
<organism evidence="1 2">
    <name type="scientific">Sulfurimicrobium lacus</name>
    <dbReference type="NCBI Taxonomy" id="2715678"/>
    <lineage>
        <taxon>Bacteria</taxon>
        <taxon>Pseudomonadati</taxon>
        <taxon>Pseudomonadota</taxon>
        <taxon>Betaproteobacteria</taxon>
        <taxon>Nitrosomonadales</taxon>
        <taxon>Sulfuricellaceae</taxon>
        <taxon>Sulfurimicrobium</taxon>
    </lineage>
</organism>
<dbReference type="RefSeq" id="WP_173059007.1">
    <property type="nucleotide sequence ID" value="NZ_AP022853.1"/>
</dbReference>
<evidence type="ECO:0000313" key="2">
    <source>
        <dbReference type="Proteomes" id="UP000502260"/>
    </source>
</evidence>
<reference evidence="2" key="1">
    <citation type="submission" date="2020-03" db="EMBL/GenBank/DDBJ databases">
        <title>Complete genome sequence of sulfur-oxidizing bacterium skT11.</title>
        <authorList>
            <person name="Kanda M."/>
            <person name="Kojima H."/>
            <person name="Fukui M."/>
        </authorList>
    </citation>
    <scope>NUCLEOTIDE SEQUENCE [LARGE SCALE GENOMIC DNA]</scope>
    <source>
        <strain evidence="2">skT11</strain>
    </source>
</reference>